<accession>A0A2K2D2S6</accession>
<dbReference type="InterPro" id="IPR046527">
    <property type="entry name" value="PIR2-like_helical"/>
</dbReference>
<dbReference type="AlphaFoldDB" id="A0A2K2D2S6"/>
<organism evidence="3">
    <name type="scientific">Brachypodium distachyon</name>
    <name type="common">Purple false brome</name>
    <name type="synonym">Trachynia distachya</name>
    <dbReference type="NCBI Taxonomy" id="15368"/>
    <lineage>
        <taxon>Eukaryota</taxon>
        <taxon>Viridiplantae</taxon>
        <taxon>Streptophyta</taxon>
        <taxon>Embryophyta</taxon>
        <taxon>Tracheophyta</taxon>
        <taxon>Spermatophyta</taxon>
        <taxon>Magnoliopsida</taxon>
        <taxon>Liliopsida</taxon>
        <taxon>Poales</taxon>
        <taxon>Poaceae</taxon>
        <taxon>BOP clade</taxon>
        <taxon>Pooideae</taxon>
        <taxon>Stipodae</taxon>
        <taxon>Brachypodieae</taxon>
        <taxon>Brachypodium</taxon>
    </lineage>
</organism>
<dbReference type="PANTHER" id="PTHR33120">
    <property type="entry name" value="EXPRESSED PROTEIN-RELATED"/>
    <property type="match status" value="1"/>
</dbReference>
<evidence type="ECO:0000313" key="5">
    <source>
        <dbReference type="Proteomes" id="UP000008810"/>
    </source>
</evidence>
<evidence type="ECO:0000259" key="1">
    <source>
        <dbReference type="Pfam" id="PF12274"/>
    </source>
</evidence>
<dbReference type="Proteomes" id="UP000008810">
    <property type="component" value="Chromosome 3"/>
</dbReference>
<keyword evidence="5" id="KW-1185">Reference proteome</keyword>
<reference evidence="3 4" key="1">
    <citation type="journal article" date="2010" name="Nature">
        <title>Genome sequencing and analysis of the model grass Brachypodium distachyon.</title>
        <authorList>
            <consortium name="International Brachypodium Initiative"/>
        </authorList>
    </citation>
    <scope>NUCLEOTIDE SEQUENCE [LARGE SCALE GENOMIC DNA]</scope>
    <source>
        <strain evidence="3 4">Bd21</strain>
    </source>
</reference>
<name>A0A2K2D2S6_BRADI</name>
<dbReference type="EMBL" id="CM000882">
    <property type="protein sequence ID" value="PNT68580.1"/>
    <property type="molecule type" value="Genomic_DNA"/>
</dbReference>
<reference evidence="4" key="3">
    <citation type="submission" date="2018-08" db="UniProtKB">
        <authorList>
            <consortium name="EnsemblPlants"/>
        </authorList>
    </citation>
    <scope>IDENTIFICATION</scope>
    <source>
        <strain evidence="4">cv. Bd21</strain>
    </source>
</reference>
<gene>
    <name evidence="3" type="ORF">BRADI_3g42933v3</name>
</gene>
<dbReference type="OrthoDB" id="607685at2759"/>
<evidence type="ECO:0000259" key="2">
    <source>
        <dbReference type="Pfam" id="PF20235"/>
    </source>
</evidence>
<feature type="domain" description="DUF3615" evidence="1">
    <location>
        <begin position="514"/>
        <end position="647"/>
    </location>
</feature>
<dbReference type="Pfam" id="PF12274">
    <property type="entry name" value="DUF3615"/>
    <property type="match status" value="1"/>
</dbReference>
<protein>
    <submittedName>
        <fullName evidence="3 4">Uncharacterized protein</fullName>
    </submittedName>
</protein>
<dbReference type="PANTHER" id="PTHR33120:SF48">
    <property type="entry name" value="PIR2-LIKE HELICAL DOMAIN-CONTAINING PROTEIN"/>
    <property type="match status" value="1"/>
</dbReference>
<evidence type="ECO:0000313" key="4">
    <source>
        <dbReference type="EnsemblPlants" id="PNT68580"/>
    </source>
</evidence>
<dbReference type="EnsemblPlants" id="PNT68580">
    <property type="protein sequence ID" value="PNT68580"/>
    <property type="gene ID" value="BRADI_3g42933v3"/>
</dbReference>
<sequence length="688" mass="74862">MEDRSATSGDETASLAAAAARLTCFHGGEDEWERFLQATCPAAATYKAIEAAVQSAARRLPVDEMPELLECLYATGHCLGLLDPASNAILNALSLLAGCRPPPDPQCMGWFSGVVLHSYEGLLAFLQAYFRDLTEGQAWLYVHLAAGDLLVAVRLALAGGGDDNVIVGHPEVFRDRAEFALKVAAFRAEHPMPDDVALLCRAGGSMPATLLAVLEDRGRRLTVGATWRPSSTPCIARTTLRLRRVATAASERRAPFSLAGLRNPEALRRKIQSCLAAAAVAPPRAPMEETTPCGYLERLKTGLLDTMHAAYMEALARLLPRGRRRLLLRGVLVAGHYCGPMADPASNPPRRLWVPDDILGAAALPCSLDGLVAAARAVTGFSEHRAVEHLCSGGTAALFQIRGAEALRRASEAARHPLGEHHAAFLASLDDDPALLNTLSSLLCAGAGEEAHHRHFVSESSIAELQRILRARCSPIPIPAAAAAADADHTAALVRRKKGLLVERRQAFLRKELQRLLRQYADEQSAAPEEEHELETICAVEKHSDYLSKNCYHINFLATTTTMDTKSRVLFFAQLWEDKREPDDDEWRAVFGDDDGRFGFGCRYIDREWQVSFCCPVPHYGTGDPFPGRCAICEEEDGMMRSKIVHPPWGYHVGALYDLFGRNSCSLGSATSSSQISSSLVLLRMTAS</sequence>
<feature type="domain" description="PIR2-like helical" evidence="2">
    <location>
        <begin position="49"/>
        <end position="155"/>
    </location>
</feature>
<dbReference type="Pfam" id="PF20235">
    <property type="entry name" value="PIR2-like_helical"/>
    <property type="match status" value="1"/>
</dbReference>
<dbReference type="InParanoid" id="A0A2K2D2S6"/>
<reference evidence="3" key="2">
    <citation type="submission" date="2017-06" db="EMBL/GenBank/DDBJ databases">
        <title>WGS assembly of Brachypodium distachyon.</title>
        <authorList>
            <consortium name="The International Brachypodium Initiative"/>
            <person name="Lucas S."/>
            <person name="Harmon-Smith M."/>
            <person name="Lail K."/>
            <person name="Tice H."/>
            <person name="Grimwood J."/>
            <person name="Bruce D."/>
            <person name="Barry K."/>
            <person name="Shu S."/>
            <person name="Lindquist E."/>
            <person name="Wang M."/>
            <person name="Pitluck S."/>
            <person name="Vogel J.P."/>
            <person name="Garvin D.F."/>
            <person name="Mockler T.C."/>
            <person name="Schmutz J."/>
            <person name="Rokhsar D."/>
            <person name="Bevan M.W."/>
        </authorList>
    </citation>
    <scope>NUCLEOTIDE SEQUENCE</scope>
    <source>
        <strain evidence="3">Bd21</strain>
    </source>
</reference>
<proteinExistence type="predicted"/>
<dbReference type="InterPro" id="IPR022059">
    <property type="entry name" value="DUF3615"/>
</dbReference>
<evidence type="ECO:0000313" key="3">
    <source>
        <dbReference type="EMBL" id="PNT68580.1"/>
    </source>
</evidence>
<dbReference type="Gramene" id="PNT68580">
    <property type="protein sequence ID" value="PNT68580"/>
    <property type="gene ID" value="BRADI_3g42933v3"/>
</dbReference>